<gene>
    <name evidence="4" type="ORF">E6C27_scaffold979G00600</name>
</gene>
<keyword evidence="2 4" id="KW-0418">Kinase</keyword>
<sequence length="539" mass="61779">MDSTTIPSSFSEIKRKLRDLGLGYETIHACKDKCVETDDVLRHSADANGGKHFDCEFPNFSSDPWNGGVRRGIRHIPYVWMIDHLSRYEVEYPSWDVDAIFQKTTCGVEVGYMMESGIETRFTREEQNDGTISNDEVIGEFEIFKQKVRQLGTISSFSSGFNEKDAMFREFIKDLNNTIGGSSSVGDNLGESIEHYVHANRRIPMSIDSGVEKRISPHVVRLSLAINMCVRKTFPFYYLRWADLEKEYIKVVKGDLQSFFVLDFNDQTMNRFVEHQMLTTFKKFMGHCHRHFRKYSDPEEASANPPHILVGHMKDWIFLYDHYMSYAFQEQSRTNKVARQKQYKNYSSRSKSFLQRQHELDEQRGFDKEMILHRMALVCGTSTCHMAVSRDKLFIPGVWGPFWSAMIPEYWLTEGGQSATGALLDHIIQNHVASPHLANHAASQNISVFDMLNKLLENLVVDLKSPFLAALTEDIHILPDFHGNRSPISDPKAKGVIYGLTLDTSEQQLSILYLATVQAIAYGTRHIVEHSNSHGHKVL</sequence>
<dbReference type="EMBL" id="SSTE01000850">
    <property type="protein sequence ID" value="KAA0066638.1"/>
    <property type="molecule type" value="Genomic_DNA"/>
</dbReference>
<evidence type="ECO:0000256" key="2">
    <source>
        <dbReference type="ARBA" id="ARBA00022777"/>
    </source>
</evidence>
<dbReference type="Gene3D" id="1.20.58.2240">
    <property type="match status" value="1"/>
</dbReference>
<dbReference type="STRING" id="1194695.A0A5A7VFW4"/>
<dbReference type="SUPFAM" id="SSF53067">
    <property type="entry name" value="Actin-like ATPase domain"/>
    <property type="match status" value="1"/>
</dbReference>
<reference evidence="4 5" key="1">
    <citation type="submission" date="2019-08" db="EMBL/GenBank/DDBJ databases">
        <title>Draft genome sequences of two oriental melons (Cucumis melo L. var makuwa).</title>
        <authorList>
            <person name="Kwon S.-Y."/>
        </authorList>
    </citation>
    <scope>NUCLEOTIDE SEQUENCE [LARGE SCALE GENOMIC DNA]</scope>
    <source>
        <strain evidence="5">cv. SW 3</strain>
        <tissue evidence="4">Leaf</tissue>
    </source>
</reference>
<keyword evidence="1" id="KW-0808">Transferase</keyword>
<accession>A0A5A7VFW4</accession>
<dbReference type="PANTHER" id="PTHR43435:SF4">
    <property type="entry name" value="FGGY CARBOHYDRATE KINASE DOMAIN-CONTAINING PROTEIN"/>
    <property type="match status" value="1"/>
</dbReference>
<dbReference type="PANTHER" id="PTHR43435">
    <property type="entry name" value="RIBULOKINASE"/>
    <property type="match status" value="1"/>
</dbReference>
<evidence type="ECO:0000259" key="3">
    <source>
        <dbReference type="Pfam" id="PF02782"/>
    </source>
</evidence>
<dbReference type="OrthoDB" id="203824at2759"/>
<dbReference type="GO" id="GO:0005737">
    <property type="term" value="C:cytoplasm"/>
    <property type="evidence" value="ECO:0007669"/>
    <property type="project" value="TreeGrafter"/>
</dbReference>
<evidence type="ECO:0000313" key="5">
    <source>
        <dbReference type="Proteomes" id="UP000321393"/>
    </source>
</evidence>
<dbReference type="Pfam" id="PF02782">
    <property type="entry name" value="FGGY_C"/>
    <property type="match status" value="1"/>
</dbReference>
<dbReference type="InterPro" id="IPR043129">
    <property type="entry name" value="ATPase_NBD"/>
</dbReference>
<dbReference type="Gene3D" id="3.30.420.40">
    <property type="match status" value="1"/>
</dbReference>
<dbReference type="Proteomes" id="UP000321393">
    <property type="component" value="Unassembled WGS sequence"/>
</dbReference>
<name>A0A5A7VFW4_CUCMM</name>
<dbReference type="InterPro" id="IPR018485">
    <property type="entry name" value="FGGY_C"/>
</dbReference>
<dbReference type="AlphaFoldDB" id="A0A5A7VFW4"/>
<organism evidence="4 5">
    <name type="scientific">Cucumis melo var. makuwa</name>
    <name type="common">Oriental melon</name>
    <dbReference type="NCBI Taxonomy" id="1194695"/>
    <lineage>
        <taxon>Eukaryota</taxon>
        <taxon>Viridiplantae</taxon>
        <taxon>Streptophyta</taxon>
        <taxon>Embryophyta</taxon>
        <taxon>Tracheophyta</taxon>
        <taxon>Spermatophyta</taxon>
        <taxon>Magnoliopsida</taxon>
        <taxon>eudicotyledons</taxon>
        <taxon>Gunneridae</taxon>
        <taxon>Pentapetalae</taxon>
        <taxon>rosids</taxon>
        <taxon>fabids</taxon>
        <taxon>Cucurbitales</taxon>
        <taxon>Cucurbitaceae</taxon>
        <taxon>Benincaseae</taxon>
        <taxon>Cucumis</taxon>
    </lineage>
</organism>
<dbReference type="GO" id="GO:0019321">
    <property type="term" value="P:pentose metabolic process"/>
    <property type="evidence" value="ECO:0007669"/>
    <property type="project" value="TreeGrafter"/>
</dbReference>
<evidence type="ECO:0000313" key="4">
    <source>
        <dbReference type="EMBL" id="KAA0066638.1"/>
    </source>
</evidence>
<comment type="caution">
    <text evidence="4">The sequence shown here is derived from an EMBL/GenBank/DDBJ whole genome shotgun (WGS) entry which is preliminary data.</text>
</comment>
<evidence type="ECO:0000256" key="1">
    <source>
        <dbReference type="ARBA" id="ARBA00022679"/>
    </source>
</evidence>
<feature type="domain" description="Carbohydrate kinase FGGY C-terminal" evidence="3">
    <location>
        <begin position="375"/>
        <end position="538"/>
    </location>
</feature>
<protein>
    <submittedName>
        <fullName evidence="4">FGGY carbohydrate kinase domain-containing protein</fullName>
    </submittedName>
</protein>
<proteinExistence type="predicted"/>
<dbReference type="GO" id="GO:0019150">
    <property type="term" value="F:D-ribulokinase activity"/>
    <property type="evidence" value="ECO:0007669"/>
    <property type="project" value="TreeGrafter"/>
</dbReference>